<keyword evidence="7" id="KW-0067">ATP-binding</keyword>
<evidence type="ECO:0000256" key="4">
    <source>
        <dbReference type="ARBA" id="ARBA00022448"/>
    </source>
</evidence>
<keyword evidence="8 12" id="KW-1133">Transmembrane helix</keyword>
<evidence type="ECO:0000256" key="12">
    <source>
        <dbReference type="SAM" id="Phobius"/>
    </source>
</evidence>
<dbReference type="KEGG" id="psi:S70_06725"/>
<comment type="similarity">
    <text evidence="2">Belongs to the ABC transporter superfamily. Drug exporter-2 (TC 3.A.1.117) family.</text>
</comment>
<dbReference type="PROSITE" id="PS50893">
    <property type="entry name" value="ABC_TRANSPORTER_2"/>
    <property type="match status" value="1"/>
</dbReference>
<feature type="transmembrane region" description="Helical" evidence="12">
    <location>
        <begin position="250"/>
        <end position="273"/>
    </location>
</feature>
<dbReference type="EC" id="7.6.2.2" evidence="3"/>
<evidence type="ECO:0000256" key="7">
    <source>
        <dbReference type="ARBA" id="ARBA00022840"/>
    </source>
</evidence>
<dbReference type="PROSITE" id="PS00211">
    <property type="entry name" value="ABC_TRANSPORTER_1"/>
    <property type="match status" value="1"/>
</dbReference>
<dbReference type="InterPro" id="IPR027417">
    <property type="entry name" value="P-loop_NTPase"/>
</dbReference>
<evidence type="ECO:0000259" key="14">
    <source>
        <dbReference type="PROSITE" id="PS50929"/>
    </source>
</evidence>
<dbReference type="NCBIfam" id="NF008056">
    <property type="entry name" value="PRK10790.1"/>
    <property type="match status" value="1"/>
</dbReference>
<keyword evidence="6" id="KW-0547">Nucleotide-binding</keyword>
<dbReference type="CDD" id="cd18544">
    <property type="entry name" value="ABC_6TM_TmrA_like"/>
    <property type="match status" value="1"/>
</dbReference>
<dbReference type="PATRIC" id="fig|1157951.4.peg.1334"/>
<dbReference type="GO" id="GO:0005886">
    <property type="term" value="C:plasma membrane"/>
    <property type="evidence" value="ECO:0007669"/>
    <property type="project" value="UniProtKB-SubCell"/>
</dbReference>
<evidence type="ECO:0000256" key="2">
    <source>
        <dbReference type="ARBA" id="ARBA00006526"/>
    </source>
</evidence>
<keyword evidence="5 12" id="KW-0812">Transmembrane</keyword>
<dbReference type="PANTHER" id="PTHR43394:SF1">
    <property type="entry name" value="ATP-BINDING CASSETTE SUB-FAMILY B MEMBER 10, MITOCHONDRIAL"/>
    <property type="match status" value="1"/>
</dbReference>
<evidence type="ECO:0000256" key="6">
    <source>
        <dbReference type="ARBA" id="ARBA00022741"/>
    </source>
</evidence>
<dbReference type="OrthoDB" id="9806127at2"/>
<protein>
    <recommendedName>
        <fullName evidence="11">Multidrug resistance-like ATP-binding protein MdlB</fullName>
        <ecNumber evidence="3">7.6.2.2</ecNumber>
    </recommendedName>
</protein>
<dbReference type="InterPro" id="IPR039421">
    <property type="entry name" value="Type_1_exporter"/>
</dbReference>
<dbReference type="InterPro" id="IPR003593">
    <property type="entry name" value="AAA+_ATPase"/>
</dbReference>
<dbReference type="GO" id="GO:0016887">
    <property type="term" value="F:ATP hydrolysis activity"/>
    <property type="evidence" value="ECO:0007669"/>
    <property type="project" value="InterPro"/>
</dbReference>
<feature type="transmembrane region" description="Helical" evidence="12">
    <location>
        <begin position="20"/>
        <end position="38"/>
    </location>
</feature>
<dbReference type="SUPFAM" id="SSF90123">
    <property type="entry name" value="ABC transporter transmembrane region"/>
    <property type="match status" value="1"/>
</dbReference>
<keyword evidence="4" id="KW-0813">Transport</keyword>
<name>A0A140NM36_PROSM</name>
<organism evidence="15 16">
    <name type="scientific">Providencia stuartii (strain MRSN 2154)</name>
    <dbReference type="NCBI Taxonomy" id="1157951"/>
    <lineage>
        <taxon>Bacteria</taxon>
        <taxon>Pseudomonadati</taxon>
        <taxon>Pseudomonadota</taxon>
        <taxon>Gammaproteobacteria</taxon>
        <taxon>Enterobacterales</taxon>
        <taxon>Morganellaceae</taxon>
        <taxon>Providencia</taxon>
    </lineage>
</organism>
<feature type="transmembrane region" description="Helical" evidence="12">
    <location>
        <begin position="58"/>
        <end position="81"/>
    </location>
</feature>
<dbReference type="PANTHER" id="PTHR43394">
    <property type="entry name" value="ATP-DEPENDENT PERMEASE MDL1, MITOCHONDRIAL"/>
    <property type="match status" value="1"/>
</dbReference>
<comment type="subcellular location">
    <subcellularLocation>
        <location evidence="1">Cell membrane</location>
        <topology evidence="1">Multi-pass membrane protein</topology>
    </subcellularLocation>
</comment>
<evidence type="ECO:0000256" key="9">
    <source>
        <dbReference type="ARBA" id="ARBA00023136"/>
    </source>
</evidence>
<evidence type="ECO:0000313" key="15">
    <source>
        <dbReference type="EMBL" id="AFH93216.1"/>
    </source>
</evidence>
<dbReference type="Gene3D" id="3.40.50.300">
    <property type="entry name" value="P-loop containing nucleotide triphosphate hydrolases"/>
    <property type="match status" value="1"/>
</dbReference>
<dbReference type="Pfam" id="PF00005">
    <property type="entry name" value="ABC_tran"/>
    <property type="match status" value="1"/>
</dbReference>
<evidence type="ECO:0000256" key="5">
    <source>
        <dbReference type="ARBA" id="ARBA00022692"/>
    </source>
</evidence>
<dbReference type="InterPro" id="IPR017871">
    <property type="entry name" value="ABC_transporter-like_CS"/>
</dbReference>
<dbReference type="EMBL" id="CP003488">
    <property type="protein sequence ID" value="AFH93216.1"/>
    <property type="molecule type" value="Genomic_DNA"/>
</dbReference>
<reference evidence="16" key="2">
    <citation type="submission" date="2012-04" db="EMBL/GenBank/DDBJ databases">
        <title>Complete genome sequence of Providencia stuartii clinical isolate MRSN 2154.</title>
        <authorList>
            <person name="Clifford R.J."/>
            <person name="Hang J."/>
            <person name="Riley M.C."/>
            <person name="Onmus-Leone F."/>
            <person name="Kuschner R.A."/>
            <person name="Lesho E.P."/>
            <person name="Waterman P.E."/>
        </authorList>
    </citation>
    <scope>NUCLEOTIDE SEQUENCE [LARGE SCALE GENOMIC DNA]</scope>
    <source>
        <strain evidence="16">MRSN 2154</strain>
    </source>
</reference>
<dbReference type="GeneID" id="93517988"/>
<dbReference type="SMR" id="A0A140NM36"/>
<dbReference type="RefSeq" id="WP_014656765.1">
    <property type="nucleotide sequence ID" value="NC_017731.1"/>
</dbReference>
<evidence type="ECO:0000259" key="13">
    <source>
        <dbReference type="PROSITE" id="PS50893"/>
    </source>
</evidence>
<reference evidence="15 16" key="1">
    <citation type="journal article" date="2012" name="J. Bacteriol.">
        <title>Complete Genome Sequence of Providencia stuartii Clinical Isolate MRSN 2154.</title>
        <authorList>
            <person name="Clifford R.J."/>
            <person name="Hang J."/>
            <person name="Riley M.C."/>
            <person name="Onmus-Leone F."/>
            <person name="Kuschner R.A."/>
            <person name="Lesho E.P."/>
            <person name="Waterman P.E."/>
        </authorList>
    </citation>
    <scope>NUCLEOTIDE SEQUENCE [LARGE SCALE GENOMIC DNA]</scope>
    <source>
        <strain evidence="15 16">MRSN 2154</strain>
    </source>
</reference>
<dbReference type="PROSITE" id="PS50929">
    <property type="entry name" value="ABC_TM1F"/>
    <property type="match status" value="1"/>
</dbReference>
<dbReference type="InterPro" id="IPR011527">
    <property type="entry name" value="ABC1_TM_dom"/>
</dbReference>
<dbReference type="InterPro" id="IPR003439">
    <property type="entry name" value="ABC_transporter-like_ATP-bd"/>
</dbReference>
<proteinExistence type="inferred from homology"/>
<dbReference type="GO" id="GO:0015421">
    <property type="term" value="F:ABC-type oligopeptide transporter activity"/>
    <property type="evidence" value="ECO:0007669"/>
    <property type="project" value="TreeGrafter"/>
</dbReference>
<gene>
    <name evidence="15" type="ordered locus">S70_06725</name>
</gene>
<evidence type="ECO:0000256" key="1">
    <source>
        <dbReference type="ARBA" id="ARBA00004651"/>
    </source>
</evidence>
<dbReference type="FunFam" id="3.40.50.300:FF:000604">
    <property type="entry name" value="ABC transporter B family member 28"/>
    <property type="match status" value="1"/>
</dbReference>
<evidence type="ECO:0000256" key="8">
    <source>
        <dbReference type="ARBA" id="ARBA00022989"/>
    </source>
</evidence>
<dbReference type="GO" id="GO:0005737">
    <property type="term" value="C:cytoplasm"/>
    <property type="evidence" value="ECO:0007669"/>
    <property type="project" value="UniProtKB-ARBA"/>
</dbReference>
<feature type="domain" description="ABC transporter" evidence="13">
    <location>
        <begin position="341"/>
        <end position="574"/>
    </location>
</feature>
<feature type="transmembrane region" description="Helical" evidence="12">
    <location>
        <begin position="167"/>
        <end position="185"/>
    </location>
</feature>
<feature type="transmembrane region" description="Helical" evidence="12">
    <location>
        <begin position="138"/>
        <end position="161"/>
    </location>
</feature>
<feature type="domain" description="ABC transmembrane type-1" evidence="14">
    <location>
        <begin position="27"/>
        <end position="310"/>
    </location>
</feature>
<dbReference type="Proteomes" id="UP000005012">
    <property type="component" value="Chromosome"/>
</dbReference>
<comment type="catalytic activity">
    <reaction evidence="10">
        <text>ATP + H2O + xenobioticSide 1 = ADP + phosphate + xenobioticSide 2.</text>
        <dbReference type="EC" id="7.6.2.2"/>
    </reaction>
</comment>
<dbReference type="AlphaFoldDB" id="A0A140NM36"/>
<dbReference type="Pfam" id="PF00664">
    <property type="entry name" value="ABC_membrane"/>
    <property type="match status" value="1"/>
</dbReference>
<evidence type="ECO:0000256" key="10">
    <source>
        <dbReference type="ARBA" id="ARBA00034018"/>
    </source>
</evidence>
<dbReference type="SMART" id="SM00382">
    <property type="entry name" value="AAA"/>
    <property type="match status" value="1"/>
</dbReference>
<dbReference type="SUPFAM" id="SSF52540">
    <property type="entry name" value="P-loop containing nucleoside triphosphate hydrolases"/>
    <property type="match status" value="1"/>
</dbReference>
<dbReference type="Gene3D" id="1.20.1560.10">
    <property type="entry name" value="ABC transporter type 1, transmembrane domain"/>
    <property type="match status" value="1"/>
</dbReference>
<dbReference type="GO" id="GO:0005524">
    <property type="term" value="F:ATP binding"/>
    <property type="evidence" value="ECO:0007669"/>
    <property type="project" value="UniProtKB-KW"/>
</dbReference>
<dbReference type="InterPro" id="IPR036640">
    <property type="entry name" value="ABC1_TM_sf"/>
</dbReference>
<dbReference type="HOGENOM" id="CLU_000604_84_3_6"/>
<accession>A0A140NM36</accession>
<dbReference type="GO" id="GO:0008559">
    <property type="term" value="F:ABC-type xenobiotic transporter activity"/>
    <property type="evidence" value="ECO:0007669"/>
    <property type="project" value="UniProtKB-EC"/>
</dbReference>
<keyword evidence="9 12" id="KW-0472">Membrane</keyword>
<evidence type="ECO:0000256" key="11">
    <source>
        <dbReference type="ARBA" id="ARBA00040960"/>
    </source>
</evidence>
<evidence type="ECO:0000256" key="3">
    <source>
        <dbReference type="ARBA" id="ARBA00012191"/>
    </source>
</evidence>
<evidence type="ECO:0000313" key="16">
    <source>
        <dbReference type="Proteomes" id="UP000005012"/>
    </source>
</evidence>
<sequence length="594" mass="65824">MSQKKPLWPALKRLLSYGKVHRGTMSVAIVMLWVAAAAEVSGPLLISYFIDNMVAKKQIILPLTLYLAVGFVLLQIAAALLHYYQTILFNKAAVGVVQALRTDVMNSALRQPLSAFDKQPVGQIISRVTNDTEVIKDLFVMVVPTVFRSLALICAMLIAMFTLEWRMALVAVMIFPAVMVVMLVYQRLSTPIVRRVRSYLAEINNGFNEVINGMTVIQQFRQQARFGEKMLEASQDHYLARMKALKLDGLLLRPLLSLISASVLCGLLLLFGFDGTSTIGVGVLYAFINYLGRLNEPLIELTSQQSMLQQAVVSGERVFELMDSPKQAYGNNIQPLQSGAIDIQGLSFAYRDDKKVLTDINLHIPENSFVALVGHTGSGKSTIANLIMGYYPWQQGEILLDGRSLHTLSHQVLRNGIAMVQQDPVVLAASFFDNVALGREITQEIVWQVLDVVQLAEHVRSLPEGLDSLLGEQGNTLSVGQRQLLAMARVLVATPKILILDEATANIDSGTEQAIQKALRIIRQTTTLVVIAHRLSTIVDADQVVVLHRGAIVEKGSHTQLLQQKGRYYQMYQLQQVGESLNLHDDMEPEALLN</sequence>